<dbReference type="Gene3D" id="1.10.340.20">
    <property type="entry name" value="Apc36109-like domain"/>
    <property type="match status" value="1"/>
</dbReference>
<organism evidence="1 2">
    <name type="scientific">Evansella alkalicola</name>
    <dbReference type="NCBI Taxonomy" id="745819"/>
    <lineage>
        <taxon>Bacteria</taxon>
        <taxon>Bacillati</taxon>
        <taxon>Bacillota</taxon>
        <taxon>Bacilli</taxon>
        <taxon>Bacillales</taxon>
        <taxon>Bacillaceae</taxon>
        <taxon>Evansella</taxon>
    </lineage>
</organism>
<dbReference type="Proteomes" id="UP000790580">
    <property type="component" value="Unassembled WGS sequence"/>
</dbReference>
<dbReference type="RefSeq" id="WP_088074337.1">
    <property type="nucleotide sequence ID" value="NZ_JAHQCR010000038.1"/>
</dbReference>
<name>A0ABS6JWX9_9BACI</name>
<dbReference type="InterPro" id="IPR023162">
    <property type="entry name" value="Apc36109-like_dom_sf"/>
</dbReference>
<evidence type="ECO:0000313" key="2">
    <source>
        <dbReference type="Proteomes" id="UP000790580"/>
    </source>
</evidence>
<evidence type="ECO:0000313" key="1">
    <source>
        <dbReference type="EMBL" id="MBU9721620.1"/>
    </source>
</evidence>
<reference evidence="1 2" key="1">
    <citation type="submission" date="2021-06" db="EMBL/GenBank/DDBJ databases">
        <title>Bacillus sp. RD4P76, an endophyte from a halophyte.</title>
        <authorList>
            <person name="Sun J.-Q."/>
        </authorList>
    </citation>
    <scope>NUCLEOTIDE SEQUENCE [LARGE SCALE GENOMIC DNA]</scope>
    <source>
        <strain evidence="1 2">JCM 17098</strain>
    </source>
</reference>
<proteinExistence type="predicted"/>
<dbReference type="EMBL" id="JAHQCR010000038">
    <property type="protein sequence ID" value="MBU9721620.1"/>
    <property type="molecule type" value="Genomic_DNA"/>
</dbReference>
<sequence>MDIITNRIVTKHVNIWDPEQLLEMGAPDDEYEMEIERITKKVPRCQDEIEVAEAILMIRLVRIFPLKIVLK</sequence>
<gene>
    <name evidence="1" type="ORF">KS407_09195</name>
</gene>
<dbReference type="SUPFAM" id="SSF116922">
    <property type="entry name" value="YugE-like"/>
    <property type="match status" value="1"/>
</dbReference>
<protein>
    <submittedName>
        <fullName evidence="1">Uncharacterized protein</fullName>
    </submittedName>
</protein>
<accession>A0ABS6JWX9</accession>
<keyword evidence="2" id="KW-1185">Reference proteome</keyword>
<comment type="caution">
    <text evidence="1">The sequence shown here is derived from an EMBL/GenBank/DDBJ whole genome shotgun (WGS) entry which is preliminary data.</text>
</comment>